<feature type="transmembrane region" description="Helical" evidence="2">
    <location>
        <begin position="259"/>
        <end position="278"/>
    </location>
</feature>
<sequence length="279" mass="30291">MPRLGWTAPTLLSLLCLLLSTIIICICLLSALCCSHIITSAINHCVCGHQSDHSRSIIVLPAPVPARPHNLLISTSPHLHLHSTSPAIPALFSLCSPSDLRFVFSSALLCSALLCSLLSSALLYTLPSYTPPRSSSLSFFILYRRLAVLLLFRLLCSPDCSPDSPRSILTHSPSHRSASLSRQSPRTPPILSSHPILPIHLLARFDLRPSPAVASAAPSPAFVLFSFPFLSCYCYLPFIANLLLLVCYPLSSGYPLSSLVLPMSSPPHLLFLSAFYLLI</sequence>
<dbReference type="EMBL" id="JBBJBU010000004">
    <property type="protein sequence ID" value="KAK7205861.1"/>
    <property type="molecule type" value="Genomic_DNA"/>
</dbReference>
<accession>A0ABR1F7P8</accession>
<protein>
    <submittedName>
        <fullName evidence="3">Uncharacterized protein</fullName>
    </submittedName>
</protein>
<evidence type="ECO:0000256" key="2">
    <source>
        <dbReference type="SAM" id="Phobius"/>
    </source>
</evidence>
<keyword evidence="2" id="KW-0812">Transmembrane</keyword>
<feature type="transmembrane region" description="Helical" evidence="2">
    <location>
        <begin position="102"/>
        <end position="125"/>
    </location>
</feature>
<comment type="caution">
    <text evidence="3">The sequence shown here is derived from an EMBL/GenBank/DDBJ whole genome shotgun (WGS) entry which is preliminary data.</text>
</comment>
<evidence type="ECO:0000256" key="1">
    <source>
        <dbReference type="SAM" id="MobiDB-lite"/>
    </source>
</evidence>
<dbReference type="Proteomes" id="UP001498771">
    <property type="component" value="Unassembled WGS sequence"/>
</dbReference>
<feature type="region of interest" description="Disordered" evidence="1">
    <location>
        <begin position="163"/>
        <end position="188"/>
    </location>
</feature>
<dbReference type="RefSeq" id="XP_064768894.1">
    <property type="nucleotide sequence ID" value="XM_064911067.1"/>
</dbReference>
<feature type="transmembrane region" description="Helical" evidence="2">
    <location>
        <begin position="137"/>
        <end position="155"/>
    </location>
</feature>
<keyword evidence="2" id="KW-1133">Transmembrane helix</keyword>
<reference evidence="3 4" key="1">
    <citation type="submission" date="2024-03" db="EMBL/GenBank/DDBJ databases">
        <title>Genome-scale model development and genomic sequencing of the oleaginous clade Lipomyces.</title>
        <authorList>
            <consortium name="Lawrence Berkeley National Laboratory"/>
            <person name="Czajka J.J."/>
            <person name="Han Y."/>
            <person name="Kim J."/>
            <person name="Mondo S.J."/>
            <person name="Hofstad B.A."/>
            <person name="Robles A."/>
            <person name="Haridas S."/>
            <person name="Riley R."/>
            <person name="LaButti K."/>
            <person name="Pangilinan J."/>
            <person name="Andreopoulos W."/>
            <person name="Lipzen A."/>
            <person name="Yan J."/>
            <person name="Wang M."/>
            <person name="Ng V."/>
            <person name="Grigoriev I.V."/>
            <person name="Spatafora J.W."/>
            <person name="Magnuson J.K."/>
            <person name="Baker S.E."/>
            <person name="Pomraning K.R."/>
        </authorList>
    </citation>
    <scope>NUCLEOTIDE SEQUENCE [LARGE SCALE GENOMIC DNA]</scope>
    <source>
        <strain evidence="3 4">Phaff 52-87</strain>
    </source>
</reference>
<keyword evidence="4" id="KW-1185">Reference proteome</keyword>
<name>A0ABR1F7P8_9ASCO</name>
<evidence type="ECO:0000313" key="3">
    <source>
        <dbReference type="EMBL" id="KAK7205861.1"/>
    </source>
</evidence>
<feature type="compositionally biased region" description="Polar residues" evidence="1">
    <location>
        <begin position="167"/>
        <end position="185"/>
    </location>
</feature>
<proteinExistence type="predicted"/>
<dbReference type="GeneID" id="90036579"/>
<gene>
    <name evidence="3" type="ORF">BZA70DRAFT_266972</name>
</gene>
<keyword evidence="2" id="KW-0472">Membrane</keyword>
<organism evidence="3 4">
    <name type="scientific">Myxozyma melibiosi</name>
    <dbReference type="NCBI Taxonomy" id="54550"/>
    <lineage>
        <taxon>Eukaryota</taxon>
        <taxon>Fungi</taxon>
        <taxon>Dikarya</taxon>
        <taxon>Ascomycota</taxon>
        <taxon>Saccharomycotina</taxon>
        <taxon>Lipomycetes</taxon>
        <taxon>Lipomycetales</taxon>
        <taxon>Lipomycetaceae</taxon>
        <taxon>Myxozyma</taxon>
    </lineage>
</organism>
<feature type="transmembrane region" description="Helical" evidence="2">
    <location>
        <begin position="221"/>
        <end position="247"/>
    </location>
</feature>
<evidence type="ECO:0000313" key="4">
    <source>
        <dbReference type="Proteomes" id="UP001498771"/>
    </source>
</evidence>